<proteinExistence type="inferred from homology"/>
<evidence type="ECO:0000256" key="6">
    <source>
        <dbReference type="ARBA" id="ARBA00022989"/>
    </source>
</evidence>
<evidence type="ECO:0000256" key="9">
    <source>
        <dbReference type="ARBA" id="ARBA00023098"/>
    </source>
</evidence>
<keyword evidence="8" id="KW-0408">Iron</keyword>
<sequence>MIFISIFFAGHWLLSVFVQSFFLHRYSAHRMFEMNRIWERFFYFFAFIVQGSSYLNPRAYAIIHRMHHAYSDSEKDPVSPVISKGFFDMVNKTAIAFNGIANGSAEVETKFKGNYPEVPRLDKFADSWPVRIFFGSCYTLFYFAFVPTDATWMYVLLPIHYFMGPVQTAIVNWCGHKYGYKNHPKHGDHSKNTLPIDVIILGELYQNNHHAHPNSPNFAYRRFEFDLTYQIIKLMHFLKIIGIRRATWTRQGKRIVPGTILFPSSDAVKVRL</sequence>
<evidence type="ECO:0000259" key="13">
    <source>
        <dbReference type="Pfam" id="PF00487"/>
    </source>
</evidence>
<feature type="transmembrane region" description="Helical" evidence="12">
    <location>
        <begin position="42"/>
        <end position="63"/>
    </location>
</feature>
<comment type="subcellular location">
    <subcellularLocation>
        <location evidence="1">Membrane</location>
        <topology evidence="1">Multi-pass membrane protein</topology>
    </subcellularLocation>
</comment>
<keyword evidence="4 12" id="KW-0812">Transmembrane</keyword>
<evidence type="ECO:0000256" key="10">
    <source>
        <dbReference type="ARBA" id="ARBA00023136"/>
    </source>
</evidence>
<dbReference type="InterPro" id="IPR015876">
    <property type="entry name" value="Acyl-CoA_DS"/>
</dbReference>
<dbReference type="InterPro" id="IPR005804">
    <property type="entry name" value="FA_desaturase_dom"/>
</dbReference>
<evidence type="ECO:0000313" key="15">
    <source>
        <dbReference type="Proteomes" id="UP000094669"/>
    </source>
</evidence>
<feature type="domain" description="Fatty acid desaturase" evidence="13">
    <location>
        <begin position="7"/>
        <end position="222"/>
    </location>
</feature>
<dbReference type="EMBL" id="MCRM02000027">
    <property type="protein sequence ID" value="PNV72849.1"/>
    <property type="molecule type" value="Genomic_DNA"/>
</dbReference>
<feature type="transmembrane region" description="Helical" evidence="12">
    <location>
        <begin position="128"/>
        <end position="146"/>
    </location>
</feature>
<keyword evidence="11" id="KW-0275">Fatty acid biosynthesis</keyword>
<dbReference type="CDD" id="cd03505">
    <property type="entry name" value="Delta9-FADS-like"/>
    <property type="match status" value="1"/>
</dbReference>
<organism evidence="14 15">
    <name type="scientific">Leptospira inadai serovar Lyme</name>
    <dbReference type="NCBI Taxonomy" id="293084"/>
    <lineage>
        <taxon>Bacteria</taxon>
        <taxon>Pseudomonadati</taxon>
        <taxon>Spirochaetota</taxon>
        <taxon>Spirochaetia</taxon>
        <taxon>Leptospirales</taxon>
        <taxon>Leptospiraceae</taxon>
        <taxon>Leptospira</taxon>
    </lineage>
</organism>
<name>A0ABX4YE41_9LEPT</name>
<evidence type="ECO:0000313" key="14">
    <source>
        <dbReference type="EMBL" id="PNV72849.1"/>
    </source>
</evidence>
<keyword evidence="3" id="KW-0444">Lipid biosynthesis</keyword>
<dbReference type="Pfam" id="PF00487">
    <property type="entry name" value="FA_desaturase"/>
    <property type="match status" value="1"/>
</dbReference>
<gene>
    <name evidence="14" type="ORF">BES34_018495</name>
</gene>
<keyword evidence="6 12" id="KW-1133">Transmembrane helix</keyword>
<accession>A0ABX4YE41</accession>
<dbReference type="RefSeq" id="WP_010412353.1">
    <property type="nucleotide sequence ID" value="NZ_MCRM02000027.1"/>
</dbReference>
<evidence type="ECO:0000256" key="4">
    <source>
        <dbReference type="ARBA" id="ARBA00022692"/>
    </source>
</evidence>
<evidence type="ECO:0000256" key="8">
    <source>
        <dbReference type="ARBA" id="ARBA00023004"/>
    </source>
</evidence>
<dbReference type="Proteomes" id="UP000094669">
    <property type="component" value="Unassembled WGS sequence"/>
</dbReference>
<keyword evidence="7" id="KW-0560">Oxidoreductase</keyword>
<dbReference type="PANTHER" id="PTHR11351">
    <property type="entry name" value="ACYL-COA DESATURASE"/>
    <property type="match status" value="1"/>
</dbReference>
<evidence type="ECO:0000256" key="1">
    <source>
        <dbReference type="ARBA" id="ARBA00004141"/>
    </source>
</evidence>
<evidence type="ECO:0000256" key="2">
    <source>
        <dbReference type="ARBA" id="ARBA00008749"/>
    </source>
</evidence>
<evidence type="ECO:0000256" key="5">
    <source>
        <dbReference type="ARBA" id="ARBA00022832"/>
    </source>
</evidence>
<evidence type="ECO:0000256" key="11">
    <source>
        <dbReference type="ARBA" id="ARBA00023160"/>
    </source>
</evidence>
<dbReference type="PANTHER" id="PTHR11351:SF31">
    <property type="entry name" value="DESATURASE 1, ISOFORM A-RELATED"/>
    <property type="match status" value="1"/>
</dbReference>
<comment type="similarity">
    <text evidence="2">Belongs to the fatty acid desaturase type 2 family.</text>
</comment>
<evidence type="ECO:0000256" key="3">
    <source>
        <dbReference type="ARBA" id="ARBA00022516"/>
    </source>
</evidence>
<comment type="caution">
    <text evidence="14">The sequence shown here is derived from an EMBL/GenBank/DDBJ whole genome shotgun (WGS) entry which is preliminary data.</text>
</comment>
<keyword evidence="5" id="KW-0276">Fatty acid metabolism</keyword>
<keyword evidence="15" id="KW-1185">Reference proteome</keyword>
<keyword evidence="9" id="KW-0443">Lipid metabolism</keyword>
<keyword evidence="10 12" id="KW-0472">Membrane</keyword>
<evidence type="ECO:0000256" key="12">
    <source>
        <dbReference type="SAM" id="Phobius"/>
    </source>
</evidence>
<reference evidence="14" key="1">
    <citation type="submission" date="2018-01" db="EMBL/GenBank/DDBJ databases">
        <title>Genomic characterization of Leptospira inadai serogroup Lyme isolated from captured rat in Brazil and comparative analysis with human reference strain.</title>
        <authorList>
            <person name="Moreno L.Z."/>
            <person name="Loureiro A.P."/>
            <person name="Miraglia F."/>
            <person name="Kremer F.S."/>
            <person name="Eslabao M.R."/>
            <person name="Dellagostin O.A."/>
            <person name="Lilenbaum W."/>
            <person name="Moreno A.M."/>
        </authorList>
    </citation>
    <scope>NUCLEOTIDE SEQUENCE [LARGE SCALE GENOMIC DNA]</scope>
    <source>
        <strain evidence="14">M34/99</strain>
    </source>
</reference>
<protein>
    <submittedName>
        <fullName evidence="14">Acyl-CoA desaturase</fullName>
    </submittedName>
</protein>
<evidence type="ECO:0000256" key="7">
    <source>
        <dbReference type="ARBA" id="ARBA00023002"/>
    </source>
</evidence>